<evidence type="ECO:0000313" key="2">
    <source>
        <dbReference type="Proteomes" id="UP000265801"/>
    </source>
</evidence>
<dbReference type="Pfam" id="PF20074">
    <property type="entry name" value="DUF6470"/>
    <property type="match status" value="1"/>
</dbReference>
<dbReference type="RefSeq" id="WP_119545131.1">
    <property type="nucleotide sequence ID" value="NZ_QXIR01000001.1"/>
</dbReference>
<name>A0A3A1R7I7_9BACI</name>
<accession>A0A3A1R7I7</accession>
<organism evidence="1 2">
    <name type="scientific">Bacillus salacetis</name>
    <dbReference type="NCBI Taxonomy" id="2315464"/>
    <lineage>
        <taxon>Bacteria</taxon>
        <taxon>Bacillati</taxon>
        <taxon>Bacillota</taxon>
        <taxon>Bacilli</taxon>
        <taxon>Bacillales</taxon>
        <taxon>Bacillaceae</taxon>
        <taxon>Bacillus</taxon>
    </lineage>
</organism>
<dbReference type="InterPro" id="IPR045527">
    <property type="entry name" value="DUF6470"/>
</dbReference>
<dbReference type="EMBL" id="QXIR01000001">
    <property type="protein sequence ID" value="RIW39062.1"/>
    <property type="molecule type" value="Genomic_DNA"/>
</dbReference>
<dbReference type="Proteomes" id="UP000265801">
    <property type="component" value="Unassembled WGS sequence"/>
</dbReference>
<evidence type="ECO:0008006" key="3">
    <source>
        <dbReference type="Google" id="ProtNLM"/>
    </source>
</evidence>
<keyword evidence="2" id="KW-1185">Reference proteome</keyword>
<reference evidence="1 2" key="1">
    <citation type="submission" date="2018-09" db="EMBL/GenBank/DDBJ databases">
        <title>Bacillus saliacetes sp. nov., isolated from Thai shrimp paste (Ka-pi).</title>
        <authorList>
            <person name="Daroonpunt R."/>
            <person name="Tanasupawat S."/>
            <person name="Yiamsombut S."/>
        </authorList>
    </citation>
    <scope>NUCLEOTIDE SEQUENCE [LARGE SCALE GENOMIC DNA]</scope>
    <source>
        <strain evidence="1 2">SKP7-4</strain>
    </source>
</reference>
<sequence length="196" mass="21856">MNFPQIRLQSSPASIAIQTMPGKMEIEQPQAELDIQQPKAILNIETTPGRLTIDQTEAWADMNIKSVFRMAEENAQEDQQAALEATASISQDGDELMMIENGGGAIASQAKRNGESPIYEFNIGWIPRHGSVKINYEPGDVRIDAKPQQVINNSKSQKPIINYTPSQVDISLKQHQSLDIDFTNLKFVGINYEQEI</sequence>
<comment type="caution">
    <text evidence="1">The sequence shown here is derived from an EMBL/GenBank/DDBJ whole genome shotgun (WGS) entry which is preliminary data.</text>
</comment>
<gene>
    <name evidence="1" type="ORF">D3H55_01535</name>
</gene>
<evidence type="ECO:0000313" key="1">
    <source>
        <dbReference type="EMBL" id="RIW39062.1"/>
    </source>
</evidence>
<proteinExistence type="predicted"/>
<protein>
    <recommendedName>
        <fullName evidence="3">YviE</fullName>
    </recommendedName>
</protein>
<dbReference type="AlphaFoldDB" id="A0A3A1R7I7"/>
<dbReference type="OrthoDB" id="2112831at2"/>